<feature type="coiled-coil region" evidence="1">
    <location>
        <begin position="72"/>
        <end position="138"/>
    </location>
</feature>
<proteinExistence type="predicted"/>
<sequence length="1777" mass="195046">MMDVGMNKNIDDIFTVLVPDTKEDSVDIYDGLDLDPSSDREKSSPDAFQLKESMDLYEEIVREEQQNRESTYSELVSRFQAAQSQIKELHKRLEQVELQNTRLNTENYRLKKNISALLQTARQEVMRKDAEIQRLNQRPDRSCCHHINNLGGKSQVRRSSPDATTNRQLPSATTPLPLPHPPHNPPPALTPLPTPPPKKDHLVQETPQPSRKESRSHTSTHSGASTASSHSHSKGSSKGTSSTHRSESHKQKTAHREEKHHTPSESADRDHRSSDPSKDSCGSEKTGCKSERSRGRSDSRSRRNNDEERHRSHRTKSPPPQGSKGANSSGEKKRSHERRQDTVEFSTTDSELCAVHASKEASSRAARREQRIRSSDGKDPKKVCSKHHCVCQGDCSKERMGGRPSKSESRKEERPHPAKLDRKSERSGSSERSRKRAKHSSKDSHHRDTCKKEGQNCAQDVLKDACDKADVTEKSCVENSSNRKLCFMETLNLTRSPIKKAALPNDGHQASADTADDSELMDGGSQLDMENMQVIDEVKAQELEDVVEEPQKPSKGPQSESCEDETRLQVKDKYASDPIVCDLRVEDPLVQAVPAYVQPISTEEKDRSVQLTHTSPDSSSFQEGNEHTVGNNEDSTEMTSHSHVDGSESVEPSAGGTECSSLAKKTSRNLFDQSASDPHVTESSANQKFPSKTTAQTSDKDPVSSSPPKDNVPDAACLQSPQATVLARDPDGACSPATCSTQEKDSDVVSSTISLESLPQEGLSLPDAIYILTQTGDAACDVVSTTEKTGSLPGCDAVSKISSTTQEGVLPDTQGEPTVTPKKSCSPGKSQENNSEPPSSKPLLHDEDSMMSLLNNLMRIPDVISPLRSPIQASKRSHHCSQSKPGHVKSLEKEFANTDVEGTTKSLDVNKENKYPGSPAEREAQNLVDKGSSPPSNLSDTELEEGEILSESDETATDSPVPAAKRTKLARPVKNKTSPRTVWNKTFKKRSAASKEANGAVGLTSQSPKSRFKTVCPAATKSSFSTVEEVMETFRLVRAEIRKKYMKLHKTFPRKSFYGVMVNFQESFLEFVEGAYLGRICPQPAELKSKLKKLIISVFSKVSDNGIVKRIFEQQAADLKMKLWDFVDDQVDYLFRDILSTLKNFCVKADAERNGPSKTEHVSKQAPARASKHGLKEAQLAAAPSQLKPCAAVPYRTGLGSRGKDIRIIPVDQERKAESHPEDPHPQPSLQTPTMVPATPEKNHSVVGSLLDKTDFELLTEQQASCLTFNLVRDTQMGEIFKSLLQGRDLEASSITTDSSTWPLGTPRKDGECYIGISTPSKFDSPAKFSSKLVTPSKVSAAGSSISPHKTPSPRSRAQTPLNPALFDESCLLEVPLENRAQRSYSILSEDLAVSLTIPSPLKSDSHLSFLHPANVHAMSTPESVISAHISEDALLDGEDATEPNIHLTLDSDNSSCSSSNSKDSEVLPTPFVFRPDQPMQALVMEKSNDHFIVKIRQATACVDGSDPATEESERPHEEVPGRLVKATPSEVLPAEKPFRSPPPTTDITVIEGRGSMALQHSKGEICSPALMKTSEELKKSLPESQGSADGSRNSVQTSEIRPPQRRGSVKDSSAGGASHRRSSDTASKDKSPHRPAEDAGSGRCRERENDRAPPGRRDSSKGSKRKLHREKSVHKRHKKPQESVQESASECQKNGPESKSSPSSLHAKNVIKKKGAVVMSWTRDEDRAILLDLKAKGASRRTFSALSEKLKKPSGQVAHRFYQLMKLYKKQGKVAA</sequence>
<name>A0A4Z2BRX9_9TELE</name>
<feature type="region of interest" description="Disordered" evidence="2">
    <location>
        <begin position="1576"/>
        <end position="1714"/>
    </location>
</feature>
<dbReference type="GO" id="GO:0036337">
    <property type="term" value="P:Fas signaling pathway"/>
    <property type="evidence" value="ECO:0007669"/>
    <property type="project" value="TreeGrafter"/>
</dbReference>
<dbReference type="GO" id="GO:0008625">
    <property type="term" value="P:extrinsic apoptotic signaling pathway via death domain receptors"/>
    <property type="evidence" value="ECO:0007669"/>
    <property type="project" value="TreeGrafter"/>
</dbReference>
<feature type="compositionally biased region" description="Basic and acidic residues" evidence="2">
    <location>
        <begin position="244"/>
        <end position="310"/>
    </location>
</feature>
<feature type="compositionally biased region" description="Basic and acidic residues" evidence="2">
    <location>
        <begin position="330"/>
        <end position="342"/>
    </location>
</feature>
<feature type="compositionally biased region" description="Polar residues" evidence="2">
    <location>
        <begin position="1683"/>
        <end position="1707"/>
    </location>
</feature>
<gene>
    <name evidence="3" type="ORF">fugu_017326</name>
</gene>
<feature type="compositionally biased region" description="Basic and acidic residues" evidence="2">
    <location>
        <begin position="1512"/>
        <end position="1521"/>
    </location>
</feature>
<reference evidence="3 4" key="1">
    <citation type="submission" date="2019-04" db="EMBL/GenBank/DDBJ databases">
        <title>The sequence and de novo assembly of Takifugu bimaculatus genome using PacBio and Hi-C technologies.</title>
        <authorList>
            <person name="Xu P."/>
            <person name="Liu B."/>
            <person name="Zhou Z."/>
        </authorList>
    </citation>
    <scope>NUCLEOTIDE SEQUENCE [LARGE SCALE GENOMIC DNA]</scope>
    <source>
        <strain evidence="3">TB-2018</strain>
        <tissue evidence="3">Muscle</tissue>
    </source>
</reference>
<feature type="region of interest" description="Disordered" evidence="2">
    <location>
        <begin position="871"/>
        <end position="983"/>
    </location>
</feature>
<keyword evidence="1" id="KW-0175">Coiled coil</keyword>
<feature type="compositionally biased region" description="Basic residues" evidence="2">
    <location>
        <begin position="965"/>
        <end position="974"/>
    </location>
</feature>
<feature type="compositionally biased region" description="Basic and acidic residues" evidence="2">
    <location>
        <begin position="395"/>
        <end position="432"/>
    </location>
</feature>
<dbReference type="PANTHER" id="PTHR15489">
    <property type="entry name" value="CASPASE 8 ASSOCIATED PROTEIN 2"/>
    <property type="match status" value="1"/>
</dbReference>
<evidence type="ECO:0000313" key="3">
    <source>
        <dbReference type="EMBL" id="TNM94567.1"/>
    </source>
</evidence>
<feature type="region of interest" description="Disordered" evidence="2">
    <location>
        <begin position="543"/>
        <end position="570"/>
    </location>
</feature>
<feature type="compositionally biased region" description="Polar residues" evidence="2">
    <location>
        <begin position="748"/>
        <end position="757"/>
    </location>
</feature>
<dbReference type="Gene3D" id="1.10.10.60">
    <property type="entry name" value="Homeodomain-like"/>
    <property type="match status" value="1"/>
</dbReference>
<feature type="region of interest" description="Disordered" evidence="2">
    <location>
        <begin position="1340"/>
        <end position="1361"/>
    </location>
</feature>
<feature type="region of interest" description="Disordered" evidence="2">
    <location>
        <begin position="803"/>
        <end position="846"/>
    </location>
</feature>
<feature type="compositionally biased region" description="Low complexity" evidence="2">
    <location>
        <begin position="1451"/>
        <end position="1462"/>
    </location>
</feature>
<organism evidence="3 4">
    <name type="scientific">Takifugu bimaculatus</name>
    <dbReference type="NCBI Taxonomy" id="433685"/>
    <lineage>
        <taxon>Eukaryota</taxon>
        <taxon>Metazoa</taxon>
        <taxon>Chordata</taxon>
        <taxon>Craniata</taxon>
        <taxon>Vertebrata</taxon>
        <taxon>Euteleostomi</taxon>
        <taxon>Actinopterygii</taxon>
        <taxon>Neopterygii</taxon>
        <taxon>Teleostei</taxon>
        <taxon>Neoteleostei</taxon>
        <taxon>Acanthomorphata</taxon>
        <taxon>Eupercaria</taxon>
        <taxon>Tetraodontiformes</taxon>
        <taxon>Tetradontoidea</taxon>
        <taxon>Tetraodontidae</taxon>
        <taxon>Takifugu</taxon>
    </lineage>
</organism>
<dbReference type="Proteomes" id="UP000516260">
    <property type="component" value="Chromosome 19"/>
</dbReference>
<feature type="compositionally biased region" description="Basic and acidic residues" evidence="2">
    <location>
        <begin position="908"/>
        <end position="924"/>
    </location>
</feature>
<dbReference type="GO" id="GO:0016605">
    <property type="term" value="C:PML body"/>
    <property type="evidence" value="ECO:0007669"/>
    <property type="project" value="TreeGrafter"/>
</dbReference>
<dbReference type="InterPro" id="IPR039674">
    <property type="entry name" value="FLASH"/>
</dbReference>
<feature type="region of interest" description="Disordered" evidence="2">
    <location>
        <begin position="500"/>
        <end position="524"/>
    </location>
</feature>
<comment type="caution">
    <text evidence="3">The sequence shown here is derived from an EMBL/GenBank/DDBJ whole genome shotgun (WGS) entry which is preliminary data.</text>
</comment>
<dbReference type="PANTHER" id="PTHR15489:SF2">
    <property type="entry name" value="CASP8-ASSOCIATED PROTEIN 2"/>
    <property type="match status" value="1"/>
</dbReference>
<feature type="region of interest" description="Disordered" evidence="2">
    <location>
        <begin position="1450"/>
        <end position="1471"/>
    </location>
</feature>
<feature type="compositionally biased region" description="Polar residues" evidence="2">
    <location>
        <begin position="658"/>
        <end position="697"/>
    </location>
</feature>
<feature type="compositionally biased region" description="Acidic residues" evidence="2">
    <location>
        <begin position="941"/>
        <end position="956"/>
    </location>
</feature>
<feature type="compositionally biased region" description="Low complexity" evidence="2">
    <location>
        <begin position="217"/>
        <end position="243"/>
    </location>
</feature>
<dbReference type="GO" id="GO:0005739">
    <property type="term" value="C:mitochondrion"/>
    <property type="evidence" value="ECO:0007669"/>
    <property type="project" value="TreeGrafter"/>
</dbReference>
<feature type="compositionally biased region" description="Basic and acidic residues" evidence="2">
    <location>
        <begin position="1622"/>
        <end position="1638"/>
    </location>
</feature>
<accession>A0A4Z2BRX9</accession>
<feature type="compositionally biased region" description="Polar residues" evidence="2">
    <location>
        <begin position="815"/>
        <end position="838"/>
    </location>
</feature>
<feature type="compositionally biased region" description="Basic residues" evidence="2">
    <location>
        <begin position="1663"/>
        <end position="1680"/>
    </location>
</feature>
<feature type="region of interest" description="Disordered" evidence="2">
    <location>
        <begin position="141"/>
        <end position="454"/>
    </location>
</feature>
<evidence type="ECO:0000256" key="1">
    <source>
        <dbReference type="SAM" id="Coils"/>
    </source>
</evidence>
<feature type="region of interest" description="Disordered" evidence="2">
    <location>
        <begin position="1503"/>
        <end position="1528"/>
    </location>
</feature>
<dbReference type="GO" id="GO:0003714">
    <property type="term" value="F:transcription corepressor activity"/>
    <property type="evidence" value="ECO:0007669"/>
    <property type="project" value="TreeGrafter"/>
</dbReference>
<feature type="compositionally biased region" description="Basic and acidic residues" evidence="2">
    <location>
        <begin position="357"/>
        <end position="382"/>
    </location>
</feature>
<evidence type="ECO:0000256" key="2">
    <source>
        <dbReference type="SAM" id="MobiDB-lite"/>
    </source>
</evidence>
<protein>
    <recommendedName>
        <fullName evidence="5">CASP8-associated protein 2</fullName>
    </recommendedName>
</protein>
<dbReference type="Pfam" id="PF21227">
    <property type="entry name" value="Myb_DNA-binding_7"/>
    <property type="match status" value="1"/>
</dbReference>
<keyword evidence="4" id="KW-1185">Reference proteome</keyword>
<feature type="region of interest" description="Disordered" evidence="2">
    <location>
        <begin position="1214"/>
        <end position="1234"/>
    </location>
</feature>
<feature type="compositionally biased region" description="Basic and acidic residues" evidence="2">
    <location>
        <begin position="1644"/>
        <end position="1662"/>
    </location>
</feature>
<feature type="compositionally biased region" description="Basic and acidic residues" evidence="2">
    <location>
        <begin position="440"/>
        <end position="454"/>
    </location>
</feature>
<evidence type="ECO:0008006" key="5">
    <source>
        <dbReference type="Google" id="ProtNLM"/>
    </source>
</evidence>
<evidence type="ECO:0000313" key="4">
    <source>
        <dbReference type="Proteomes" id="UP000516260"/>
    </source>
</evidence>
<feature type="region of interest" description="Disordered" evidence="2">
    <location>
        <begin position="596"/>
        <end position="760"/>
    </location>
</feature>
<feature type="compositionally biased region" description="Polar residues" evidence="2">
    <location>
        <begin position="157"/>
        <end position="168"/>
    </location>
</feature>
<dbReference type="EMBL" id="SWLE01000011">
    <property type="protein sequence ID" value="TNM94567.1"/>
    <property type="molecule type" value="Genomic_DNA"/>
</dbReference>
<feature type="compositionally biased region" description="Polar residues" evidence="2">
    <location>
        <begin position="609"/>
        <end position="639"/>
    </location>
</feature>
<feature type="compositionally biased region" description="Polar residues" evidence="2">
    <location>
        <begin position="1583"/>
        <end position="1600"/>
    </location>
</feature>
<feature type="compositionally biased region" description="Basic and acidic residues" evidence="2">
    <location>
        <begin position="1214"/>
        <end position="1225"/>
    </location>
</feature>
<feature type="compositionally biased region" description="Pro residues" evidence="2">
    <location>
        <begin position="176"/>
        <end position="196"/>
    </location>
</feature>